<proteinExistence type="predicted"/>
<comment type="caution">
    <text evidence="2">The sequence shown here is derived from an EMBL/GenBank/DDBJ whole genome shotgun (WGS) entry which is preliminary data.</text>
</comment>
<dbReference type="PROSITE" id="PS50851">
    <property type="entry name" value="CHEW"/>
    <property type="match status" value="1"/>
</dbReference>
<accession>A0A2N5DHN2</accession>
<dbReference type="RefSeq" id="WP_101718069.1">
    <property type="nucleotide sequence ID" value="NZ_PJRS01000020.1"/>
</dbReference>
<dbReference type="SMART" id="SM00260">
    <property type="entry name" value="CheW"/>
    <property type="match status" value="1"/>
</dbReference>
<dbReference type="AlphaFoldDB" id="A0A2N5DHN2"/>
<reference evidence="2 3" key="1">
    <citation type="submission" date="2017-12" db="EMBL/GenBank/DDBJ databases">
        <title>The genome sequence of Caulobacter sp. 410.</title>
        <authorList>
            <person name="Gao J."/>
            <person name="Mao X."/>
            <person name="Sun J."/>
        </authorList>
    </citation>
    <scope>NUCLEOTIDE SEQUENCE [LARGE SCALE GENOMIC DNA]</scope>
    <source>
        <strain evidence="2 3">410</strain>
    </source>
</reference>
<dbReference type="InterPro" id="IPR002545">
    <property type="entry name" value="CheW-lke_dom"/>
</dbReference>
<evidence type="ECO:0000259" key="1">
    <source>
        <dbReference type="PROSITE" id="PS50851"/>
    </source>
</evidence>
<gene>
    <name evidence="2" type="ORF">SGCZBJ_11095</name>
</gene>
<feature type="domain" description="CheW-like" evidence="1">
    <location>
        <begin position="45"/>
        <end position="184"/>
    </location>
</feature>
<sequence>MSKADAVSGDGLGGLLDDARAQAILAARTRRLAQRRTAPQPETPLEDVLLCQAGAGLFALPLAAVERVTPFEPRRLTPAGGRPGLLGLASVEGRLRRVLDLSRLTGGAPAAPDAPGFIVALRGAGNMALRVDAAPGAARASREAPGGDAFEGGARGVVAEGSGDLAGRTVTLLHLDDLVVDHLSAALGARA</sequence>
<dbReference type="Proteomes" id="UP000234479">
    <property type="component" value="Unassembled WGS sequence"/>
</dbReference>
<dbReference type="GO" id="GO:0007165">
    <property type="term" value="P:signal transduction"/>
    <property type="evidence" value="ECO:0007669"/>
    <property type="project" value="InterPro"/>
</dbReference>
<dbReference type="EMBL" id="PJRS01000020">
    <property type="protein sequence ID" value="PLR25590.1"/>
    <property type="molecule type" value="Genomic_DNA"/>
</dbReference>
<evidence type="ECO:0000313" key="2">
    <source>
        <dbReference type="EMBL" id="PLR25590.1"/>
    </source>
</evidence>
<dbReference type="GO" id="GO:0006935">
    <property type="term" value="P:chemotaxis"/>
    <property type="evidence" value="ECO:0007669"/>
    <property type="project" value="InterPro"/>
</dbReference>
<protein>
    <recommendedName>
        <fullName evidence="1">CheW-like domain-containing protein</fullName>
    </recommendedName>
</protein>
<name>A0A2N5DHN2_9CAUL</name>
<dbReference type="Pfam" id="PF01584">
    <property type="entry name" value="CheW"/>
    <property type="match status" value="1"/>
</dbReference>
<organism evidence="2 3">
    <name type="scientific">Caulobacter zeae</name>
    <dbReference type="NCBI Taxonomy" id="2055137"/>
    <lineage>
        <taxon>Bacteria</taxon>
        <taxon>Pseudomonadati</taxon>
        <taxon>Pseudomonadota</taxon>
        <taxon>Alphaproteobacteria</taxon>
        <taxon>Caulobacterales</taxon>
        <taxon>Caulobacteraceae</taxon>
        <taxon>Caulobacter</taxon>
    </lineage>
</organism>
<dbReference type="InterPro" id="IPR036061">
    <property type="entry name" value="CheW-like_dom_sf"/>
</dbReference>
<keyword evidence="3" id="KW-1185">Reference proteome</keyword>
<evidence type="ECO:0000313" key="3">
    <source>
        <dbReference type="Proteomes" id="UP000234479"/>
    </source>
</evidence>
<dbReference type="SUPFAM" id="SSF50341">
    <property type="entry name" value="CheW-like"/>
    <property type="match status" value="1"/>
</dbReference>